<keyword evidence="6" id="KW-0547">Nucleotide-binding</keyword>
<keyword evidence="12" id="KW-0411">Iron-sulfur</keyword>
<organism evidence="21 22">
    <name type="scientific">Rozella allomycis (strain CSF55)</name>
    <dbReference type="NCBI Taxonomy" id="988480"/>
    <lineage>
        <taxon>Eukaryota</taxon>
        <taxon>Fungi</taxon>
        <taxon>Fungi incertae sedis</taxon>
        <taxon>Cryptomycota</taxon>
        <taxon>Cryptomycota incertae sedis</taxon>
        <taxon>Rozella</taxon>
    </lineage>
</organism>
<evidence type="ECO:0000256" key="17">
    <source>
        <dbReference type="ARBA" id="ARBA00048954"/>
    </source>
</evidence>
<keyword evidence="8" id="KW-0378">Hydrolase</keyword>
<dbReference type="NCBIfam" id="TIGR00604">
    <property type="entry name" value="rad3"/>
    <property type="match status" value="1"/>
</dbReference>
<sequence>MSKRKIPQTFSKNPRKSTSTVQTRLDSVASALSCTTFEIENITVKFPYEPYDVQRDMMKLMMQAFKSGQNALLESPTGTGKSLSILCASLAWHESLRGGFQSDGKGEEKRVKLPKIYVGSRTHKQLKQMIRELKEKTPYRPKMAILGSRDFLCIEPDVMSSVNKSEECLSRLRRQVKKCEYYRTFKDDVPPIWDIEDLVKIGERKKGCPYFTAREILEEATIIFCPYNYIVDPMIRKTMDIELKGNVLIIDEAHNIEDVARDAASFIVKQENLVAAILALEKIIVKNSSLGSAYADVKSILASFNNFMKSDFQFEKQSIDKKSTIWNGGNMREKLKDYGITPSFIEIGRKALQKIISEISKNDSQGRRFKFDKEEETIEVYENEINNMTITFIESLLISFSNLFNEEYKNDFKEFQFLCLNARVIFNEISECKSIILASGTLLPMNTFAGELGVEFPLRLEGKHVIEKNRVWVGVNPFGKNGGLLHGTFKNTETLEYQDEIGKIILEIVEKVPFGVLCFVTSYSFLDKVLERWKNTGILEEIKKRKYIFKEPKSVDKIGFEKLLNQYEKKLDYLKNGCLFFAVFRGKVSEGMDFRDNNCRAVISIGIPYPSVTDLQVSLKKDYNNKYSKMRNLLNGREWYEIQAFRAINQALGRCIRHKNDWGAILILDDRFRNKSMRDKLSKWVNQNSIVYSSFNDTLSSLNAFIQSNRTQ</sequence>
<comment type="subcellular location">
    <subcellularLocation>
        <location evidence="2">Nucleus</location>
    </subcellularLocation>
</comment>
<dbReference type="InterPro" id="IPR014001">
    <property type="entry name" value="Helicase_ATP-bd"/>
</dbReference>
<feature type="compositionally biased region" description="Polar residues" evidence="19">
    <location>
        <begin position="8"/>
        <end position="22"/>
    </location>
</feature>
<dbReference type="EC" id="5.6.2.3" evidence="16"/>
<dbReference type="GO" id="GO:0006289">
    <property type="term" value="P:nucleotide-excision repair"/>
    <property type="evidence" value="ECO:0007669"/>
    <property type="project" value="TreeGrafter"/>
</dbReference>
<protein>
    <recommendedName>
        <fullName evidence="16">DNA 5'-3' helicase</fullName>
        <ecNumber evidence="16">5.6.2.3</ecNumber>
    </recommendedName>
    <alternativeName>
        <fullName evidence="18">DNA 5'-3' helicase FANCJ</fullName>
    </alternativeName>
</protein>
<dbReference type="PANTHER" id="PTHR11472:SF47">
    <property type="entry name" value="FANCONI ANEMIA GROUP J PROTEIN"/>
    <property type="match status" value="1"/>
</dbReference>
<evidence type="ECO:0000256" key="11">
    <source>
        <dbReference type="ARBA" id="ARBA00023004"/>
    </source>
</evidence>
<evidence type="ECO:0000256" key="1">
    <source>
        <dbReference type="ARBA" id="ARBA00001966"/>
    </source>
</evidence>
<dbReference type="PROSITE" id="PS51193">
    <property type="entry name" value="HELICASE_ATP_BIND_2"/>
    <property type="match status" value="1"/>
</dbReference>
<comment type="catalytic activity">
    <reaction evidence="17">
        <text>ATP + H2O = ADP + phosphate + H(+)</text>
        <dbReference type="Rhea" id="RHEA:13065"/>
        <dbReference type="ChEBI" id="CHEBI:15377"/>
        <dbReference type="ChEBI" id="CHEBI:15378"/>
        <dbReference type="ChEBI" id="CHEBI:30616"/>
        <dbReference type="ChEBI" id="CHEBI:43474"/>
        <dbReference type="ChEBI" id="CHEBI:456216"/>
        <dbReference type="EC" id="5.6.2.3"/>
    </reaction>
</comment>
<evidence type="ECO:0000259" key="20">
    <source>
        <dbReference type="PROSITE" id="PS51193"/>
    </source>
</evidence>
<dbReference type="SMART" id="SM00491">
    <property type="entry name" value="HELICc2"/>
    <property type="match status" value="1"/>
</dbReference>
<evidence type="ECO:0000256" key="10">
    <source>
        <dbReference type="ARBA" id="ARBA00022840"/>
    </source>
</evidence>
<keyword evidence="14" id="KW-0413">Isomerase</keyword>
<dbReference type="Pfam" id="PF13307">
    <property type="entry name" value="Helicase_C_2"/>
    <property type="match status" value="1"/>
</dbReference>
<evidence type="ECO:0000313" key="21">
    <source>
        <dbReference type="EMBL" id="RKP20840.1"/>
    </source>
</evidence>
<dbReference type="GO" id="GO:0005524">
    <property type="term" value="F:ATP binding"/>
    <property type="evidence" value="ECO:0007669"/>
    <property type="project" value="UniProtKB-KW"/>
</dbReference>
<dbReference type="CDD" id="cd17970">
    <property type="entry name" value="DEAHc_FancJ"/>
    <property type="match status" value="1"/>
</dbReference>
<dbReference type="PANTHER" id="PTHR11472">
    <property type="entry name" value="DNA REPAIR DEAD HELICASE RAD3/XP-D SUBFAMILY MEMBER"/>
    <property type="match status" value="1"/>
</dbReference>
<evidence type="ECO:0000256" key="5">
    <source>
        <dbReference type="ARBA" id="ARBA00022723"/>
    </source>
</evidence>
<evidence type="ECO:0000256" key="19">
    <source>
        <dbReference type="SAM" id="MobiDB-lite"/>
    </source>
</evidence>
<dbReference type="Proteomes" id="UP000281549">
    <property type="component" value="Unassembled WGS sequence"/>
</dbReference>
<keyword evidence="4" id="KW-0004">4Fe-4S</keyword>
<dbReference type="GO" id="GO:0016818">
    <property type="term" value="F:hydrolase activity, acting on acid anhydrides, in phosphorus-containing anhydrides"/>
    <property type="evidence" value="ECO:0007669"/>
    <property type="project" value="InterPro"/>
</dbReference>
<evidence type="ECO:0000256" key="7">
    <source>
        <dbReference type="ARBA" id="ARBA00022763"/>
    </source>
</evidence>
<dbReference type="GO" id="GO:0003677">
    <property type="term" value="F:DNA binding"/>
    <property type="evidence" value="ECO:0007669"/>
    <property type="project" value="InterPro"/>
</dbReference>
<evidence type="ECO:0000256" key="12">
    <source>
        <dbReference type="ARBA" id="ARBA00023014"/>
    </source>
</evidence>
<keyword evidence="9 21" id="KW-0347">Helicase</keyword>
<dbReference type="InterPro" id="IPR013020">
    <property type="entry name" value="Rad3/Chl1-like"/>
</dbReference>
<dbReference type="GO" id="GO:0043139">
    <property type="term" value="F:5'-3' DNA helicase activity"/>
    <property type="evidence" value="ECO:0007669"/>
    <property type="project" value="UniProtKB-EC"/>
</dbReference>
<evidence type="ECO:0000256" key="9">
    <source>
        <dbReference type="ARBA" id="ARBA00022806"/>
    </source>
</evidence>
<dbReference type="AlphaFoldDB" id="A0A4P9YQ49"/>
<dbReference type="EMBL" id="ML005015">
    <property type="protein sequence ID" value="RKP20840.1"/>
    <property type="molecule type" value="Genomic_DNA"/>
</dbReference>
<evidence type="ECO:0000256" key="3">
    <source>
        <dbReference type="ARBA" id="ARBA00008792"/>
    </source>
</evidence>
<keyword evidence="11" id="KW-0408">Iron</keyword>
<name>A0A4P9YQ49_ROZAC</name>
<feature type="domain" description="Helicase ATP-binding" evidence="20">
    <location>
        <begin position="40"/>
        <end position="318"/>
    </location>
</feature>
<dbReference type="GO" id="GO:0046872">
    <property type="term" value="F:metal ion binding"/>
    <property type="evidence" value="ECO:0007669"/>
    <property type="project" value="UniProtKB-KW"/>
</dbReference>
<keyword evidence="10" id="KW-0067">ATP-binding</keyword>
<evidence type="ECO:0000313" key="22">
    <source>
        <dbReference type="Proteomes" id="UP000281549"/>
    </source>
</evidence>
<reference evidence="22" key="1">
    <citation type="journal article" date="2018" name="Nat. Microbiol.">
        <title>Leveraging single-cell genomics to expand the fungal tree of life.</title>
        <authorList>
            <person name="Ahrendt S.R."/>
            <person name="Quandt C.A."/>
            <person name="Ciobanu D."/>
            <person name="Clum A."/>
            <person name="Salamov A."/>
            <person name="Andreopoulos B."/>
            <person name="Cheng J.F."/>
            <person name="Woyke T."/>
            <person name="Pelin A."/>
            <person name="Henrissat B."/>
            <person name="Reynolds N.K."/>
            <person name="Benny G.L."/>
            <person name="Smith M.E."/>
            <person name="James T.Y."/>
            <person name="Grigoriev I.V."/>
        </authorList>
    </citation>
    <scope>NUCLEOTIDE SEQUENCE [LARGE SCALE GENOMIC DNA]</scope>
    <source>
        <strain evidence="22">CSF55</strain>
    </source>
</reference>
<dbReference type="SMART" id="SM00487">
    <property type="entry name" value="DEXDc"/>
    <property type="match status" value="1"/>
</dbReference>
<proteinExistence type="inferred from homology"/>
<dbReference type="Gene3D" id="3.40.50.300">
    <property type="entry name" value="P-loop containing nucleotide triphosphate hydrolases"/>
    <property type="match status" value="2"/>
</dbReference>
<evidence type="ECO:0000256" key="16">
    <source>
        <dbReference type="ARBA" id="ARBA00044969"/>
    </source>
</evidence>
<dbReference type="SUPFAM" id="SSF52540">
    <property type="entry name" value="P-loop containing nucleoside triphosphate hydrolases"/>
    <property type="match status" value="2"/>
</dbReference>
<dbReference type="GO" id="GO:0005634">
    <property type="term" value="C:nucleus"/>
    <property type="evidence" value="ECO:0007669"/>
    <property type="project" value="UniProtKB-SubCell"/>
</dbReference>
<dbReference type="InterPro" id="IPR006554">
    <property type="entry name" value="Helicase-like_DEXD_c2"/>
</dbReference>
<feature type="region of interest" description="Disordered" evidence="19">
    <location>
        <begin position="1"/>
        <end position="22"/>
    </location>
</feature>
<evidence type="ECO:0000256" key="13">
    <source>
        <dbReference type="ARBA" id="ARBA00023204"/>
    </source>
</evidence>
<keyword evidence="15" id="KW-0539">Nucleus</keyword>
<dbReference type="SMART" id="SM00488">
    <property type="entry name" value="DEXDc2"/>
    <property type="match status" value="1"/>
</dbReference>
<keyword evidence="5" id="KW-0479">Metal-binding</keyword>
<dbReference type="InterPro" id="IPR027417">
    <property type="entry name" value="P-loop_NTPase"/>
</dbReference>
<evidence type="ECO:0000256" key="18">
    <source>
        <dbReference type="ARBA" id="ARBA00082714"/>
    </source>
</evidence>
<dbReference type="CDD" id="cd18788">
    <property type="entry name" value="SF2_C_XPD"/>
    <property type="match status" value="1"/>
</dbReference>
<gene>
    <name evidence="21" type="ORF">ROZALSC1DRAFT_12202</name>
</gene>
<evidence type="ECO:0000256" key="14">
    <source>
        <dbReference type="ARBA" id="ARBA00023235"/>
    </source>
</evidence>
<dbReference type="InterPro" id="IPR014013">
    <property type="entry name" value="Helic_SF1/SF2_ATP-bd_DinG/Rad3"/>
</dbReference>
<keyword evidence="7" id="KW-0227">DNA damage</keyword>
<dbReference type="GO" id="GO:0051539">
    <property type="term" value="F:4 iron, 4 sulfur cluster binding"/>
    <property type="evidence" value="ECO:0007669"/>
    <property type="project" value="UniProtKB-KW"/>
</dbReference>
<dbReference type="FunFam" id="3.40.50.300:FF:000731">
    <property type="entry name" value="Fanconi anemia group J protein homolog"/>
    <property type="match status" value="1"/>
</dbReference>
<evidence type="ECO:0000256" key="2">
    <source>
        <dbReference type="ARBA" id="ARBA00004123"/>
    </source>
</evidence>
<dbReference type="Pfam" id="PF06733">
    <property type="entry name" value="DEAD_2"/>
    <property type="match status" value="1"/>
</dbReference>
<evidence type="ECO:0000256" key="15">
    <source>
        <dbReference type="ARBA" id="ARBA00023242"/>
    </source>
</evidence>
<dbReference type="InterPro" id="IPR006555">
    <property type="entry name" value="ATP-dep_Helicase_C"/>
</dbReference>
<comment type="similarity">
    <text evidence="3">Belongs to the DEAD box helicase family. DEAH subfamily.</text>
</comment>
<evidence type="ECO:0000256" key="4">
    <source>
        <dbReference type="ARBA" id="ARBA00022485"/>
    </source>
</evidence>
<evidence type="ECO:0000256" key="6">
    <source>
        <dbReference type="ARBA" id="ARBA00022741"/>
    </source>
</evidence>
<dbReference type="InterPro" id="IPR045028">
    <property type="entry name" value="DinG/Rad3-like"/>
</dbReference>
<dbReference type="InterPro" id="IPR010614">
    <property type="entry name" value="RAD3-like_helicase_DEAD"/>
</dbReference>
<evidence type="ECO:0000256" key="8">
    <source>
        <dbReference type="ARBA" id="ARBA00022801"/>
    </source>
</evidence>
<feature type="non-terminal residue" evidence="21">
    <location>
        <position position="712"/>
    </location>
</feature>
<dbReference type="GO" id="GO:1990918">
    <property type="term" value="P:double-strand break repair involved in meiotic recombination"/>
    <property type="evidence" value="ECO:0007669"/>
    <property type="project" value="TreeGrafter"/>
</dbReference>
<accession>A0A4P9YQ49</accession>
<comment type="cofactor">
    <cofactor evidence="1">
        <name>[4Fe-4S] cluster</name>
        <dbReference type="ChEBI" id="CHEBI:49883"/>
    </cofactor>
</comment>
<keyword evidence="13" id="KW-0234">DNA repair</keyword>